<feature type="binding site" evidence="18">
    <location>
        <position position="51"/>
    </location>
    <ligand>
        <name>Zn(2+)</name>
        <dbReference type="ChEBI" id="CHEBI:29105"/>
        <note>catalytic</note>
    </ligand>
</feature>
<protein>
    <recommendedName>
        <fullName evidence="15">Riboflavin biosynthesis protein RibD</fullName>
    </recommendedName>
    <domain>
        <recommendedName>
            <fullName evidence="15">Diaminohydroxyphosphoribosylaminopyrimidine deaminase</fullName>
            <shortName evidence="15">DRAP deaminase</shortName>
            <ecNumber evidence="15">3.5.4.26</ecNumber>
        </recommendedName>
        <alternativeName>
            <fullName evidence="15">Riboflavin-specific deaminase</fullName>
        </alternativeName>
    </domain>
    <domain>
        <recommendedName>
            <fullName evidence="15">5-amino-6-(5-phosphoribosylamino)uracil reductase</fullName>
            <ecNumber evidence="15">1.1.1.193</ecNumber>
        </recommendedName>
        <alternativeName>
            <fullName evidence="15">HTP reductase</fullName>
        </alternativeName>
    </domain>
</protein>
<feature type="binding site" evidence="18">
    <location>
        <position position="85"/>
    </location>
    <ligand>
        <name>Zn(2+)</name>
        <dbReference type="ChEBI" id="CHEBI:29105"/>
        <note>catalytic</note>
    </ligand>
</feature>
<comment type="similarity">
    <text evidence="5 15">In the C-terminal section; belongs to the HTP reductase family.</text>
</comment>
<feature type="binding site" evidence="17">
    <location>
        <position position="293"/>
    </location>
    <ligand>
        <name>substrate</name>
    </ligand>
</feature>
<dbReference type="PANTHER" id="PTHR38011">
    <property type="entry name" value="DIHYDROFOLATE REDUCTASE FAMILY PROTEIN (AFU_ORTHOLOGUE AFUA_8G06820)"/>
    <property type="match status" value="1"/>
</dbReference>
<feature type="binding site" evidence="17">
    <location>
        <position position="169"/>
    </location>
    <ligand>
        <name>NADP(+)</name>
        <dbReference type="ChEBI" id="CHEBI:58349"/>
    </ligand>
</feature>
<dbReference type="SUPFAM" id="SSF53927">
    <property type="entry name" value="Cytidine deaminase-like"/>
    <property type="match status" value="1"/>
</dbReference>
<comment type="pathway">
    <text evidence="3 15">Cofactor biosynthesis; riboflavin biosynthesis; 5-amino-6-(D-ribitylamino)uracil from GTP: step 3/4.</text>
</comment>
<keyword evidence="21" id="KW-1185">Reference proteome</keyword>
<evidence type="ECO:0000256" key="8">
    <source>
        <dbReference type="ARBA" id="ARBA00022801"/>
    </source>
</evidence>
<keyword evidence="6 15" id="KW-0686">Riboflavin biosynthesis</keyword>
<dbReference type="InterPro" id="IPR002734">
    <property type="entry name" value="RibDG_C"/>
</dbReference>
<comment type="similarity">
    <text evidence="4 15">In the N-terminal section; belongs to the cytidine and deoxycytidylate deaminase family.</text>
</comment>
<dbReference type="EC" id="1.1.1.193" evidence="15"/>
<dbReference type="PANTHER" id="PTHR38011:SF7">
    <property type="entry name" value="2,5-DIAMINO-6-RIBOSYLAMINO-4(3H)-PYRIMIDINONE 5'-PHOSPHATE REDUCTASE"/>
    <property type="match status" value="1"/>
</dbReference>
<evidence type="ECO:0000256" key="1">
    <source>
        <dbReference type="ARBA" id="ARBA00002151"/>
    </source>
</evidence>
<dbReference type="InterPro" id="IPR050765">
    <property type="entry name" value="Riboflavin_Biosynth_HTPR"/>
</dbReference>
<dbReference type="GO" id="GO:0008270">
    <property type="term" value="F:zinc ion binding"/>
    <property type="evidence" value="ECO:0007669"/>
    <property type="project" value="InterPro"/>
</dbReference>
<evidence type="ECO:0000256" key="14">
    <source>
        <dbReference type="ARBA" id="ARBA00049886"/>
    </source>
</evidence>
<dbReference type="InterPro" id="IPR016192">
    <property type="entry name" value="APOBEC/CMP_deaminase_Zn-bd"/>
</dbReference>
<dbReference type="GO" id="GO:0009231">
    <property type="term" value="P:riboflavin biosynthetic process"/>
    <property type="evidence" value="ECO:0007669"/>
    <property type="project" value="UniProtKB-UniPathway"/>
</dbReference>
<gene>
    <name evidence="20" type="ORF">AHA02nite_27780</name>
</gene>
<comment type="pathway">
    <text evidence="2 15">Cofactor biosynthesis; riboflavin biosynthesis; 5-amino-6-(D-ribitylamino)uracil from GTP: step 2/4.</text>
</comment>
<dbReference type="Pfam" id="PF01872">
    <property type="entry name" value="RibD_C"/>
    <property type="match status" value="1"/>
</dbReference>
<dbReference type="InterPro" id="IPR016193">
    <property type="entry name" value="Cytidine_deaminase-like"/>
</dbReference>
<keyword evidence="11 15" id="KW-0560">Oxidoreductase</keyword>
<dbReference type="InterPro" id="IPR002125">
    <property type="entry name" value="CMP_dCMP_dom"/>
</dbReference>
<comment type="catalytic activity">
    <reaction evidence="13 15">
        <text>5-amino-6-(5-phospho-D-ribitylamino)uracil + NADP(+) = 5-amino-6-(5-phospho-D-ribosylamino)uracil + NADPH + H(+)</text>
        <dbReference type="Rhea" id="RHEA:17845"/>
        <dbReference type="ChEBI" id="CHEBI:15378"/>
        <dbReference type="ChEBI" id="CHEBI:57783"/>
        <dbReference type="ChEBI" id="CHEBI:58349"/>
        <dbReference type="ChEBI" id="CHEBI:58421"/>
        <dbReference type="ChEBI" id="CHEBI:58453"/>
        <dbReference type="EC" id="1.1.1.193"/>
    </reaction>
</comment>
<dbReference type="Pfam" id="PF00383">
    <property type="entry name" value="dCMP_cyt_deam_1"/>
    <property type="match status" value="1"/>
</dbReference>
<dbReference type="Gene3D" id="3.40.430.10">
    <property type="entry name" value="Dihydrofolate Reductase, subunit A"/>
    <property type="match status" value="1"/>
</dbReference>
<evidence type="ECO:0000256" key="15">
    <source>
        <dbReference type="PIRNR" id="PIRNR006769"/>
    </source>
</evidence>
<dbReference type="OrthoDB" id="9800865at2"/>
<feature type="binding site" evidence="17">
    <location>
        <position position="205"/>
    </location>
    <ligand>
        <name>substrate</name>
    </ligand>
</feature>
<evidence type="ECO:0000256" key="2">
    <source>
        <dbReference type="ARBA" id="ARBA00004882"/>
    </source>
</evidence>
<feature type="binding site" evidence="17">
    <location>
        <position position="171"/>
    </location>
    <ligand>
        <name>NADP(+)</name>
        <dbReference type="ChEBI" id="CHEBI:58349"/>
    </ligand>
</feature>
<comment type="catalytic activity">
    <reaction evidence="14 15">
        <text>2,5-diamino-6-hydroxy-4-(5-phosphoribosylamino)-pyrimidine + H2O + H(+) = 5-amino-6-(5-phospho-D-ribosylamino)uracil + NH4(+)</text>
        <dbReference type="Rhea" id="RHEA:21868"/>
        <dbReference type="ChEBI" id="CHEBI:15377"/>
        <dbReference type="ChEBI" id="CHEBI:15378"/>
        <dbReference type="ChEBI" id="CHEBI:28938"/>
        <dbReference type="ChEBI" id="CHEBI:58453"/>
        <dbReference type="ChEBI" id="CHEBI:58614"/>
        <dbReference type="EC" id="3.5.4.26"/>
    </reaction>
</comment>
<dbReference type="GO" id="GO:0008703">
    <property type="term" value="F:5-amino-6-(5-phosphoribosylamino)uracil reductase activity"/>
    <property type="evidence" value="ECO:0007669"/>
    <property type="project" value="UniProtKB-EC"/>
</dbReference>
<dbReference type="NCBIfam" id="TIGR00326">
    <property type="entry name" value="eubact_ribD"/>
    <property type="match status" value="1"/>
</dbReference>
<accession>A0A511WCK9</accession>
<reference evidence="20 21" key="1">
    <citation type="submission" date="2019-07" db="EMBL/GenBank/DDBJ databases">
        <title>Whole genome shotgun sequence of Alkalibacillus haloalkaliphilus NBRC 103110.</title>
        <authorList>
            <person name="Hosoyama A."/>
            <person name="Uohara A."/>
            <person name="Ohji S."/>
            <person name="Ichikawa N."/>
        </authorList>
    </citation>
    <scope>NUCLEOTIDE SEQUENCE [LARGE SCALE GENOMIC DNA]</scope>
    <source>
        <strain evidence="20 21">NBRC 103110</strain>
    </source>
</reference>
<evidence type="ECO:0000256" key="13">
    <source>
        <dbReference type="ARBA" id="ARBA00049861"/>
    </source>
</evidence>
<dbReference type="InterPro" id="IPR024072">
    <property type="entry name" value="DHFR-like_dom_sf"/>
</dbReference>
<dbReference type="InterPro" id="IPR011549">
    <property type="entry name" value="RibD_C"/>
</dbReference>
<evidence type="ECO:0000256" key="18">
    <source>
        <dbReference type="PIRSR" id="PIRSR006769-3"/>
    </source>
</evidence>
<evidence type="ECO:0000256" key="12">
    <source>
        <dbReference type="ARBA" id="ARBA00023268"/>
    </source>
</evidence>
<evidence type="ECO:0000256" key="4">
    <source>
        <dbReference type="ARBA" id="ARBA00005259"/>
    </source>
</evidence>
<dbReference type="CDD" id="cd01284">
    <property type="entry name" value="Riboflavin_deaminase-reductase"/>
    <property type="match status" value="1"/>
</dbReference>
<evidence type="ECO:0000259" key="19">
    <source>
        <dbReference type="PROSITE" id="PS51747"/>
    </source>
</evidence>
<feature type="binding site" evidence="18">
    <location>
        <position position="76"/>
    </location>
    <ligand>
        <name>Zn(2+)</name>
        <dbReference type="ChEBI" id="CHEBI:29105"/>
        <note>catalytic</note>
    </ligand>
</feature>
<sequence length="367" mass="41065">MKDEQFYMQHAIDLAKLTVGQTRPNPSVGAVVVKDGVVIGTGTHLQPGQPHAEVYALQQAQEQASGATMFVTLEPCSHYGKTPPCAKAVIDSGIKKVYVSTLDPNPKVAGKGIQWLKDEGIEVEVGLLEEQAQDINQKFFHFMKHKRPFVTLKTAVSMDGKTTANSGDSKWITSIESRHDVHVYRHQHESILVGSKTVLRDDPQLTTRLPHGGLNPTRIVLDTNLSIPIDANLLTNDQAETIVVCAKQADYKKEEKISSIDHVKVWRMDTERIDLVELLHRLKEDKIMSVYVEGGSTIHSEFIQKELFDEIHLYMAPKLIGGEFSKAFYNQLGFDQVEDSVQVDFKNVEMLGPDLKITARPQQKEVD</sequence>
<keyword evidence="8 15" id="KW-0378">Hydrolase</keyword>
<keyword evidence="7 15" id="KW-0479">Metal-binding</keyword>
<evidence type="ECO:0000256" key="6">
    <source>
        <dbReference type="ARBA" id="ARBA00022619"/>
    </source>
</evidence>
<dbReference type="PIRSF" id="PIRSF006769">
    <property type="entry name" value="RibD"/>
    <property type="match status" value="1"/>
</dbReference>
<evidence type="ECO:0000313" key="21">
    <source>
        <dbReference type="Proteomes" id="UP000321440"/>
    </source>
</evidence>
<comment type="caution">
    <text evidence="20">The sequence shown here is derived from an EMBL/GenBank/DDBJ whole genome shotgun (WGS) entry which is preliminary data.</text>
</comment>
<keyword evidence="12" id="KW-0511">Multifunctional enzyme</keyword>
<feature type="binding site" evidence="17">
    <location>
        <position position="197"/>
    </location>
    <ligand>
        <name>NADP(+)</name>
        <dbReference type="ChEBI" id="CHEBI:58349"/>
    </ligand>
</feature>
<evidence type="ECO:0000256" key="16">
    <source>
        <dbReference type="PIRSR" id="PIRSR006769-1"/>
    </source>
</evidence>
<evidence type="ECO:0000256" key="10">
    <source>
        <dbReference type="ARBA" id="ARBA00022857"/>
    </source>
</evidence>
<dbReference type="UniPathway" id="UPA00275">
    <property type="reaction ID" value="UER00401"/>
</dbReference>
<feature type="binding site" evidence="17">
    <location>
        <position position="201"/>
    </location>
    <ligand>
        <name>NADP(+)</name>
        <dbReference type="ChEBI" id="CHEBI:58349"/>
    </ligand>
</feature>
<feature type="binding site" evidence="17">
    <location>
        <position position="185"/>
    </location>
    <ligand>
        <name>substrate</name>
    </ligand>
</feature>
<dbReference type="NCBIfam" id="TIGR00227">
    <property type="entry name" value="ribD_Cterm"/>
    <property type="match status" value="1"/>
</dbReference>
<dbReference type="Proteomes" id="UP000321440">
    <property type="component" value="Unassembled WGS sequence"/>
</dbReference>
<evidence type="ECO:0000256" key="7">
    <source>
        <dbReference type="ARBA" id="ARBA00022723"/>
    </source>
</evidence>
<dbReference type="Gene3D" id="3.40.140.10">
    <property type="entry name" value="Cytidine Deaminase, domain 2"/>
    <property type="match status" value="1"/>
</dbReference>
<feature type="binding site" evidence="17">
    <location>
        <position position="208"/>
    </location>
    <ligand>
        <name>substrate</name>
    </ligand>
</feature>
<dbReference type="EMBL" id="BJYA01000022">
    <property type="protein sequence ID" value="GEN47002.1"/>
    <property type="molecule type" value="Genomic_DNA"/>
</dbReference>
<dbReference type="PROSITE" id="PS00903">
    <property type="entry name" value="CYT_DCMP_DEAMINASES_1"/>
    <property type="match status" value="1"/>
</dbReference>
<dbReference type="FunFam" id="3.40.140.10:FF:000025">
    <property type="entry name" value="Riboflavin biosynthesis protein RibD"/>
    <property type="match status" value="1"/>
</dbReference>
<comment type="cofactor">
    <cofactor evidence="15 18">
        <name>Zn(2+)</name>
        <dbReference type="ChEBI" id="CHEBI:29105"/>
    </cofactor>
    <text evidence="15 18">Binds 1 zinc ion.</text>
</comment>
<keyword evidence="10 15" id="KW-0521">NADP</keyword>
<dbReference type="GO" id="GO:0008835">
    <property type="term" value="F:diaminohydroxyphosphoribosylaminopyrimidine deaminase activity"/>
    <property type="evidence" value="ECO:0007669"/>
    <property type="project" value="UniProtKB-EC"/>
</dbReference>
<dbReference type="SUPFAM" id="SSF53597">
    <property type="entry name" value="Dihydrofolate reductase-like"/>
    <property type="match status" value="1"/>
</dbReference>
<evidence type="ECO:0000256" key="17">
    <source>
        <dbReference type="PIRSR" id="PIRSR006769-2"/>
    </source>
</evidence>
<proteinExistence type="inferred from homology"/>
<feature type="binding site" evidence="17">
    <location>
        <position position="223"/>
    </location>
    <ligand>
        <name>NADP(+)</name>
        <dbReference type="ChEBI" id="CHEBI:58349"/>
    </ligand>
</feature>
<dbReference type="EC" id="3.5.4.26" evidence="15"/>
<feature type="domain" description="CMP/dCMP-type deaminase" evidence="19">
    <location>
        <begin position="2"/>
        <end position="124"/>
    </location>
</feature>
<dbReference type="PROSITE" id="PS51747">
    <property type="entry name" value="CYT_DCMP_DEAMINASES_2"/>
    <property type="match status" value="1"/>
</dbReference>
<evidence type="ECO:0000256" key="5">
    <source>
        <dbReference type="ARBA" id="ARBA00007417"/>
    </source>
</evidence>
<feature type="binding site" evidence="17">
    <location>
        <position position="155"/>
    </location>
    <ligand>
        <name>NADP(+)</name>
        <dbReference type="ChEBI" id="CHEBI:58349"/>
    </ligand>
</feature>
<evidence type="ECO:0000313" key="20">
    <source>
        <dbReference type="EMBL" id="GEN47002.1"/>
    </source>
</evidence>
<keyword evidence="9 15" id="KW-0862">Zinc</keyword>
<evidence type="ECO:0000256" key="3">
    <source>
        <dbReference type="ARBA" id="ARBA00004910"/>
    </source>
</evidence>
<comment type="function">
    <text evidence="1 15">Converts 2,5-diamino-6-(ribosylamino)-4(3h)-pyrimidinone 5'-phosphate into 5-amino-6-(ribosylamino)-2,4(1h,3h)-pyrimidinedione 5'-phosphate.</text>
</comment>
<name>A0A511WCK9_9BACI</name>
<organism evidence="20 21">
    <name type="scientific">Alkalibacillus haloalkaliphilus</name>
    <dbReference type="NCBI Taxonomy" id="94136"/>
    <lineage>
        <taxon>Bacteria</taxon>
        <taxon>Bacillati</taxon>
        <taxon>Bacillota</taxon>
        <taxon>Bacilli</taxon>
        <taxon>Bacillales</taxon>
        <taxon>Bacillaceae</taxon>
        <taxon>Alkalibacillus</taxon>
    </lineage>
</organism>
<feature type="active site" description="Proton donor" evidence="16">
    <location>
        <position position="53"/>
    </location>
</feature>
<dbReference type="GO" id="GO:0050661">
    <property type="term" value="F:NADP binding"/>
    <property type="evidence" value="ECO:0007669"/>
    <property type="project" value="InterPro"/>
</dbReference>
<dbReference type="AlphaFoldDB" id="A0A511WCK9"/>
<evidence type="ECO:0000256" key="9">
    <source>
        <dbReference type="ARBA" id="ARBA00022833"/>
    </source>
</evidence>
<dbReference type="InterPro" id="IPR004794">
    <property type="entry name" value="Eubact_RibD"/>
</dbReference>
<dbReference type="RefSeq" id="WP_146818306.1">
    <property type="nucleotide sequence ID" value="NZ_BJYA01000022.1"/>
</dbReference>
<evidence type="ECO:0000256" key="11">
    <source>
        <dbReference type="ARBA" id="ARBA00023002"/>
    </source>
</evidence>